<evidence type="ECO:0000256" key="1">
    <source>
        <dbReference type="SAM" id="MobiDB-lite"/>
    </source>
</evidence>
<feature type="region of interest" description="Disordered" evidence="1">
    <location>
        <begin position="608"/>
        <end position="643"/>
    </location>
</feature>
<dbReference type="OrthoDB" id="5598844at2759"/>
<accession>N1JBR8</accession>
<dbReference type="InterPro" id="IPR013933">
    <property type="entry name" value="CRC_Rsc7/Swp82"/>
</dbReference>
<feature type="compositionally biased region" description="Low complexity" evidence="1">
    <location>
        <begin position="531"/>
        <end position="543"/>
    </location>
</feature>
<keyword evidence="3" id="KW-1185">Reference proteome</keyword>
<dbReference type="Pfam" id="PF08624">
    <property type="entry name" value="CRC_subunit"/>
    <property type="match status" value="1"/>
</dbReference>
<feature type="compositionally biased region" description="Low complexity" evidence="1">
    <location>
        <begin position="462"/>
        <end position="477"/>
    </location>
</feature>
<protein>
    <submittedName>
        <fullName evidence="2">Nuclear localization protein</fullName>
    </submittedName>
</protein>
<organism evidence="2 3">
    <name type="scientific">Blumeria graminis f. sp. hordei (strain DH14)</name>
    <name type="common">Barley powdery mildew</name>
    <name type="synonym">Oidium monilioides f. sp. hordei</name>
    <dbReference type="NCBI Taxonomy" id="546991"/>
    <lineage>
        <taxon>Eukaryota</taxon>
        <taxon>Fungi</taxon>
        <taxon>Dikarya</taxon>
        <taxon>Ascomycota</taxon>
        <taxon>Pezizomycotina</taxon>
        <taxon>Leotiomycetes</taxon>
        <taxon>Erysiphales</taxon>
        <taxon>Erysiphaceae</taxon>
        <taxon>Blumeria</taxon>
        <taxon>Blumeria hordei</taxon>
    </lineage>
</organism>
<evidence type="ECO:0000313" key="3">
    <source>
        <dbReference type="Proteomes" id="UP000015441"/>
    </source>
</evidence>
<feature type="compositionally biased region" description="Basic and acidic residues" evidence="1">
    <location>
        <begin position="287"/>
        <end position="299"/>
    </location>
</feature>
<proteinExistence type="predicted"/>
<gene>
    <name evidence="2" type="ORF">BGHDH14_bgh03950</name>
</gene>
<dbReference type="eggNOG" id="ENOG502R38T">
    <property type="taxonomic scope" value="Eukaryota"/>
</dbReference>
<evidence type="ECO:0000313" key="2">
    <source>
        <dbReference type="EMBL" id="CCU75362.1"/>
    </source>
</evidence>
<feature type="compositionally biased region" description="Polar residues" evidence="1">
    <location>
        <begin position="497"/>
        <end position="527"/>
    </location>
</feature>
<feature type="region of interest" description="Disordered" evidence="1">
    <location>
        <begin position="427"/>
        <end position="588"/>
    </location>
</feature>
<feature type="region of interest" description="Disordered" evidence="1">
    <location>
        <begin position="14"/>
        <end position="158"/>
    </location>
</feature>
<feature type="compositionally biased region" description="Pro residues" evidence="1">
    <location>
        <begin position="120"/>
        <end position="129"/>
    </location>
</feature>
<name>N1JBR8_BLUG1</name>
<dbReference type="Proteomes" id="UP000015441">
    <property type="component" value="Unassembled WGS sequence"/>
</dbReference>
<dbReference type="AlphaFoldDB" id="N1JBR8"/>
<dbReference type="STRING" id="546991.N1JBR8"/>
<feature type="compositionally biased region" description="Low complexity" evidence="1">
    <location>
        <begin position="300"/>
        <end position="310"/>
    </location>
</feature>
<feature type="compositionally biased region" description="Polar residues" evidence="1">
    <location>
        <begin position="83"/>
        <end position="112"/>
    </location>
</feature>
<feature type="compositionally biased region" description="Polar residues" evidence="1">
    <location>
        <begin position="570"/>
        <end position="582"/>
    </location>
</feature>
<feature type="region of interest" description="Disordered" evidence="1">
    <location>
        <begin position="282"/>
        <end position="310"/>
    </location>
</feature>
<dbReference type="EMBL" id="CAUH01001259">
    <property type="protein sequence ID" value="CCU75362.1"/>
    <property type="molecule type" value="Genomic_DNA"/>
</dbReference>
<reference evidence="2 3" key="1">
    <citation type="journal article" date="2010" name="Science">
        <title>Genome expansion and gene loss in powdery mildew fungi reveal tradeoffs in extreme parasitism.</title>
        <authorList>
            <person name="Spanu P.D."/>
            <person name="Abbott J.C."/>
            <person name="Amselem J."/>
            <person name="Burgis T.A."/>
            <person name="Soanes D.M."/>
            <person name="Stueber K."/>
            <person name="Ver Loren van Themaat E."/>
            <person name="Brown J.K.M."/>
            <person name="Butcher S.A."/>
            <person name="Gurr S.J."/>
            <person name="Lebrun M.-H."/>
            <person name="Ridout C.J."/>
            <person name="Schulze-Lefert P."/>
            <person name="Talbot N.J."/>
            <person name="Ahmadinejad N."/>
            <person name="Ametz C."/>
            <person name="Barton G.R."/>
            <person name="Benjdia M."/>
            <person name="Bidzinski P."/>
            <person name="Bindschedler L.V."/>
            <person name="Both M."/>
            <person name="Brewer M.T."/>
            <person name="Cadle-Davidson L."/>
            <person name="Cadle-Davidson M.M."/>
            <person name="Collemare J."/>
            <person name="Cramer R."/>
            <person name="Frenkel O."/>
            <person name="Godfrey D."/>
            <person name="Harriman J."/>
            <person name="Hoede C."/>
            <person name="King B.C."/>
            <person name="Klages S."/>
            <person name="Kleemann J."/>
            <person name="Knoll D."/>
            <person name="Koti P.S."/>
            <person name="Kreplak J."/>
            <person name="Lopez-Ruiz F.J."/>
            <person name="Lu X."/>
            <person name="Maekawa T."/>
            <person name="Mahanil S."/>
            <person name="Micali C."/>
            <person name="Milgroom M.G."/>
            <person name="Montana G."/>
            <person name="Noir S."/>
            <person name="O'Connell R.J."/>
            <person name="Oberhaensli S."/>
            <person name="Parlange F."/>
            <person name="Pedersen C."/>
            <person name="Quesneville H."/>
            <person name="Reinhardt R."/>
            <person name="Rott M."/>
            <person name="Sacristan S."/>
            <person name="Schmidt S.M."/>
            <person name="Schoen M."/>
            <person name="Skamnioti P."/>
            <person name="Sommer H."/>
            <person name="Stephens A."/>
            <person name="Takahara H."/>
            <person name="Thordal-Christensen H."/>
            <person name="Vigouroux M."/>
            <person name="Wessling R."/>
            <person name="Wicker T."/>
            <person name="Panstruga R."/>
        </authorList>
    </citation>
    <scope>NUCLEOTIDE SEQUENCE [LARGE SCALE GENOMIC DNA]</scope>
    <source>
        <strain evidence="2">DH14</strain>
    </source>
</reference>
<feature type="compositionally biased region" description="Basic and acidic residues" evidence="1">
    <location>
        <begin position="433"/>
        <end position="445"/>
    </location>
</feature>
<dbReference type="InParanoid" id="N1JBR8"/>
<dbReference type="HOGENOM" id="CLU_013061_2_0_1"/>
<comment type="caution">
    <text evidence="2">The sequence shown here is derived from an EMBL/GenBank/DDBJ whole genome shotgun (WGS) entry which is preliminary data.</text>
</comment>
<sequence length="643" mass="71289">MYTTLTSLLEIVVDSSISKPMAEELQDTSDKTTPENSPRGIKRSYSPVNSRGSPVESDLGDEGYTKPAKRTRTTRITRPTITSQASPSQSSMTLSHSIPPASQSVSTNSNLAPSQSSPPRTTPTKPPPAVKALPTVRDHTTDQVGPEGDEYLPREHDDAGEKKVDLWGQLSDGREYKCRTFFVPNRGKKLFMLATECARVLGYRDSYLLFNKNRSLFKIIASQAEKEDLIHQEILPFSYRSRQIAIVSARSMFRQFGSRVIRDGRRVRDDYWEGKARKQGFTEEDLAGEKRPGAAKARDTAAAADASASASLMGPRHDILYSNNPGNGPTHISHQNFQTSIVNGSGETPTLSMVSLGSEPDMRLKDYNNIQRPRQEITGPAYQDRIQPSPLIDLLSCAHQTAEYNKQINLQRTQSFDFLHRRWRQPHEIPSSKVEHPSVTAREDNTPMQALPSPRTAQNGLQSSPPQTSSQQAMQSQNYPHTSHMQNPMAHSPMRNIHSSSMLPGQVARSPSISMGINTAGSNNSYGYGQPGQMWSPQSQPQPQTFPHYASPSPRIQRSPHQPVPMPRHSANNSQVPQNLQYTGIPGFAQNYSTPSHGIYTADRSQQQYVQPGSSGPQVNNQNWTGQQPTTIGTNWAWNGLPQ</sequence>